<dbReference type="InterPro" id="IPR005119">
    <property type="entry name" value="LysR_subst-bd"/>
</dbReference>
<dbReference type="PROSITE" id="PS50931">
    <property type="entry name" value="HTH_LYSR"/>
    <property type="match status" value="1"/>
</dbReference>
<evidence type="ECO:0000313" key="7">
    <source>
        <dbReference type="Proteomes" id="UP000245212"/>
    </source>
</evidence>
<keyword evidence="2" id="KW-0805">Transcription regulation</keyword>
<dbReference type="SUPFAM" id="SSF46785">
    <property type="entry name" value="Winged helix' DNA-binding domain"/>
    <property type="match status" value="1"/>
</dbReference>
<dbReference type="CDD" id="cd08415">
    <property type="entry name" value="PBP2_LysR_opines_like"/>
    <property type="match status" value="1"/>
</dbReference>
<name>A0A2V1JZE7_9BURK</name>
<dbReference type="Gene3D" id="3.40.190.290">
    <property type="match status" value="1"/>
</dbReference>
<evidence type="ECO:0000259" key="5">
    <source>
        <dbReference type="PROSITE" id="PS50931"/>
    </source>
</evidence>
<accession>A0A2V1JZE7</accession>
<dbReference type="PANTHER" id="PTHR30427">
    <property type="entry name" value="TRANSCRIPTIONAL ACTIVATOR PROTEIN LYSR"/>
    <property type="match status" value="1"/>
</dbReference>
<keyword evidence="4" id="KW-0804">Transcription</keyword>
<organism evidence="6 7">
    <name type="scientific">Corticimicrobacter populi</name>
    <dbReference type="NCBI Taxonomy" id="2175229"/>
    <lineage>
        <taxon>Bacteria</taxon>
        <taxon>Pseudomonadati</taxon>
        <taxon>Pseudomonadota</taxon>
        <taxon>Betaproteobacteria</taxon>
        <taxon>Burkholderiales</taxon>
        <taxon>Alcaligenaceae</taxon>
        <taxon>Corticimicrobacter</taxon>
    </lineage>
</organism>
<comment type="similarity">
    <text evidence="1">Belongs to the LysR transcriptional regulatory family.</text>
</comment>
<dbReference type="GO" id="GO:0010628">
    <property type="term" value="P:positive regulation of gene expression"/>
    <property type="evidence" value="ECO:0007669"/>
    <property type="project" value="TreeGrafter"/>
</dbReference>
<dbReference type="InterPro" id="IPR036388">
    <property type="entry name" value="WH-like_DNA-bd_sf"/>
</dbReference>
<feature type="domain" description="HTH lysR-type" evidence="5">
    <location>
        <begin position="5"/>
        <end position="62"/>
    </location>
</feature>
<gene>
    <name evidence="6" type="ORF">DD235_14910</name>
</gene>
<dbReference type="GO" id="GO:0003700">
    <property type="term" value="F:DNA-binding transcription factor activity"/>
    <property type="evidence" value="ECO:0007669"/>
    <property type="project" value="InterPro"/>
</dbReference>
<keyword evidence="3" id="KW-0238">DNA-binding</keyword>
<dbReference type="GO" id="GO:0043565">
    <property type="term" value="F:sequence-specific DNA binding"/>
    <property type="evidence" value="ECO:0007669"/>
    <property type="project" value="TreeGrafter"/>
</dbReference>
<dbReference type="AlphaFoldDB" id="A0A2V1JZE7"/>
<dbReference type="InterPro" id="IPR000847">
    <property type="entry name" value="LysR_HTH_N"/>
</dbReference>
<sequence>MDKRITLRHLESFRAIMLCKTVTNAANMLHVSQPVVTRLIADLEERIGIQLFDRRKGRLYPTPEAALLYEEVQRSLAGIERITSSAAEIRSLQRGSIQIAAAPALALTFLPQAIASFIESRPYARILLLMHSSRTVMDMVQEERCDIGFVILSLQLQSTYGRLLMSTKMVCVVPATHRLAHKTVIVPTDLRGERYISHPYLLDTRTKIDSVFAAYGVSRVLHIETQTSYAMLQLVEAGAGVAIVDPLTASCYEGNGLRFIEFEPSITTNFSLLMAPDRVPSMLLQPFIDHVQAEMLRRIPPELVNRED</sequence>
<dbReference type="EMBL" id="QETA01000007">
    <property type="protein sequence ID" value="PWF21540.1"/>
    <property type="molecule type" value="Genomic_DNA"/>
</dbReference>
<evidence type="ECO:0000256" key="2">
    <source>
        <dbReference type="ARBA" id="ARBA00023015"/>
    </source>
</evidence>
<dbReference type="InterPro" id="IPR036390">
    <property type="entry name" value="WH_DNA-bd_sf"/>
</dbReference>
<protein>
    <submittedName>
        <fullName evidence="6">LysR family transcriptional regulator</fullName>
    </submittedName>
</protein>
<dbReference type="Gene3D" id="1.10.10.10">
    <property type="entry name" value="Winged helix-like DNA-binding domain superfamily/Winged helix DNA-binding domain"/>
    <property type="match status" value="1"/>
</dbReference>
<dbReference type="PRINTS" id="PR00039">
    <property type="entry name" value="HTHLYSR"/>
</dbReference>
<evidence type="ECO:0000313" key="6">
    <source>
        <dbReference type="EMBL" id="PWF21540.1"/>
    </source>
</evidence>
<dbReference type="SUPFAM" id="SSF53850">
    <property type="entry name" value="Periplasmic binding protein-like II"/>
    <property type="match status" value="1"/>
</dbReference>
<evidence type="ECO:0000256" key="4">
    <source>
        <dbReference type="ARBA" id="ARBA00023163"/>
    </source>
</evidence>
<dbReference type="Pfam" id="PF00126">
    <property type="entry name" value="HTH_1"/>
    <property type="match status" value="1"/>
</dbReference>
<dbReference type="Proteomes" id="UP000245212">
    <property type="component" value="Unassembled WGS sequence"/>
</dbReference>
<dbReference type="InterPro" id="IPR037424">
    <property type="entry name" value="NocR_PBP2"/>
</dbReference>
<dbReference type="RefSeq" id="WP_109062883.1">
    <property type="nucleotide sequence ID" value="NZ_QETA01000007.1"/>
</dbReference>
<comment type="caution">
    <text evidence="6">The sequence shown here is derived from an EMBL/GenBank/DDBJ whole genome shotgun (WGS) entry which is preliminary data.</text>
</comment>
<dbReference type="Pfam" id="PF03466">
    <property type="entry name" value="LysR_substrate"/>
    <property type="match status" value="1"/>
</dbReference>
<keyword evidence="7" id="KW-1185">Reference proteome</keyword>
<reference evidence="7" key="1">
    <citation type="submission" date="2018-05" db="EMBL/GenBank/DDBJ databases">
        <authorList>
            <person name="Li Y."/>
        </authorList>
    </citation>
    <scope>NUCLEOTIDE SEQUENCE [LARGE SCALE GENOMIC DNA]</scope>
    <source>
        <strain evidence="7">3d-2-2</strain>
    </source>
</reference>
<dbReference type="PANTHER" id="PTHR30427:SF1">
    <property type="entry name" value="TRANSCRIPTIONAL ACTIVATOR PROTEIN LYSR"/>
    <property type="match status" value="1"/>
</dbReference>
<evidence type="ECO:0000256" key="3">
    <source>
        <dbReference type="ARBA" id="ARBA00023125"/>
    </source>
</evidence>
<evidence type="ECO:0000256" key="1">
    <source>
        <dbReference type="ARBA" id="ARBA00009437"/>
    </source>
</evidence>
<proteinExistence type="inferred from homology"/>